<dbReference type="AlphaFoldDB" id="A0A150TXT4"/>
<dbReference type="SMART" id="SM00388">
    <property type="entry name" value="HisKA"/>
    <property type="match status" value="1"/>
</dbReference>
<evidence type="ECO:0000259" key="11">
    <source>
        <dbReference type="PROSITE" id="PS50110"/>
    </source>
</evidence>
<evidence type="ECO:0000256" key="2">
    <source>
        <dbReference type="ARBA" id="ARBA00012438"/>
    </source>
</evidence>
<dbReference type="GO" id="GO:0006355">
    <property type="term" value="P:regulation of DNA-templated transcription"/>
    <property type="evidence" value="ECO:0007669"/>
    <property type="project" value="InterPro"/>
</dbReference>
<dbReference type="InterPro" id="IPR003661">
    <property type="entry name" value="HisK_dim/P_dom"/>
</dbReference>
<dbReference type="Pfam" id="PF00072">
    <property type="entry name" value="Response_reg"/>
    <property type="match status" value="1"/>
</dbReference>
<dbReference type="PRINTS" id="PR00344">
    <property type="entry name" value="BCTRLSENSOR"/>
</dbReference>
<dbReference type="SUPFAM" id="SSF55874">
    <property type="entry name" value="ATPase domain of HSP90 chaperone/DNA topoisomerase II/histidine kinase"/>
    <property type="match status" value="1"/>
</dbReference>
<dbReference type="PANTHER" id="PTHR43547:SF2">
    <property type="entry name" value="HYBRID SIGNAL TRANSDUCTION HISTIDINE KINASE C"/>
    <property type="match status" value="1"/>
</dbReference>
<evidence type="ECO:0000256" key="8">
    <source>
        <dbReference type="PROSITE-ProRule" id="PRU00169"/>
    </source>
</evidence>
<dbReference type="SUPFAM" id="SSF52172">
    <property type="entry name" value="CheY-like"/>
    <property type="match status" value="1"/>
</dbReference>
<evidence type="ECO:0000256" key="4">
    <source>
        <dbReference type="ARBA" id="ARBA00022679"/>
    </source>
</evidence>
<dbReference type="InterPro" id="IPR001789">
    <property type="entry name" value="Sig_transdc_resp-reg_receiver"/>
</dbReference>
<feature type="domain" description="PAS" evidence="12">
    <location>
        <begin position="142"/>
        <end position="215"/>
    </location>
</feature>
<dbReference type="Gene3D" id="1.10.287.130">
    <property type="match status" value="1"/>
</dbReference>
<dbReference type="Pfam" id="PF00512">
    <property type="entry name" value="HisKA"/>
    <property type="match status" value="1"/>
</dbReference>
<dbReference type="CDD" id="cd00130">
    <property type="entry name" value="PAS"/>
    <property type="match status" value="1"/>
</dbReference>
<dbReference type="PROSITE" id="PS50112">
    <property type="entry name" value="PAS"/>
    <property type="match status" value="1"/>
</dbReference>
<evidence type="ECO:0000256" key="6">
    <source>
        <dbReference type="ARBA" id="ARBA00023012"/>
    </source>
</evidence>
<dbReference type="InterPro" id="IPR003594">
    <property type="entry name" value="HATPase_dom"/>
</dbReference>
<reference evidence="14 15" key="1">
    <citation type="submission" date="2014-02" db="EMBL/GenBank/DDBJ databases">
        <title>The small core and large imbalanced accessory genome model reveals a collaborative survival strategy of Sorangium cellulosum strains in nature.</title>
        <authorList>
            <person name="Han K."/>
            <person name="Peng R."/>
            <person name="Blom J."/>
            <person name="Li Y.-Z."/>
        </authorList>
    </citation>
    <scope>NUCLEOTIDE SEQUENCE [LARGE SCALE GENOMIC DNA]</scope>
    <source>
        <strain evidence="14 15">So0007-03</strain>
    </source>
</reference>
<dbReference type="FunFam" id="1.10.287.130:FF:000001">
    <property type="entry name" value="Two-component sensor histidine kinase"/>
    <property type="match status" value="1"/>
</dbReference>
<sequence length="651" mass="70244">MWMLSFGQLADVLPEPVLLVSTDGLVVAANQSARKALGGASEGQALVALCSDAREHVEGLLRRSARVRQPTIGTLTLHQGRRHRVEGAVVRPSSEGQPGIVMLRFVHEQAALSAFVELNRTLAHLRREITAQRRASRELERQREWLRVTLVSIGDAVIATDVDGRVVFMNPVAEQLTGWTEGEAAGRPVTEVFHAIHEATREPIENPAGRVLREGRIVGLANHTLLVTRGGGETPIDDSAAPIRDAGGEVIGAVLVFRAIAERRALERLAEQRLAELVLADRRKNEFLAMLAHELRNPMAAILTATTLLRTPEGDPEAGYAAQVVERQVRHMARLVDDLLDVARISQGKISLRTELVDVSRVLQRSVETSRKLIEVGRHELHLSIAGDLPPVQGDATRLEQIFCNLLNNAAKYTPPGGHVWLSARGDLGEVVVSVRDDGVGIAPELLPHIFDVFVQGDRSLHRSRGGLGVGLALVRRLVELHGGSCSCVSAGVGQGAEFIVRLPAVRGEVVAAGAPEREPAAGGARLRIAVVDDNHDAANLLAVSLKRWGHDVVVAHDGLEALELLRAHRPDVAVLDIGLPGMDGYELARRLRREPALDRCTLIAVSGYGQDAHRKRAVDAGFDHHLLKPVEPSALMALLAGVTPTGGPAR</sequence>
<feature type="domain" description="Histidine kinase" evidence="10">
    <location>
        <begin position="290"/>
        <end position="507"/>
    </location>
</feature>
<protein>
    <recommendedName>
        <fullName evidence="2">histidine kinase</fullName>
        <ecNumber evidence="2">2.7.13.3</ecNumber>
    </recommendedName>
</protein>
<dbReference type="InterPro" id="IPR011006">
    <property type="entry name" value="CheY-like_superfamily"/>
</dbReference>
<organism evidence="14 15">
    <name type="scientific">Sorangium cellulosum</name>
    <name type="common">Polyangium cellulosum</name>
    <dbReference type="NCBI Taxonomy" id="56"/>
    <lineage>
        <taxon>Bacteria</taxon>
        <taxon>Pseudomonadati</taxon>
        <taxon>Myxococcota</taxon>
        <taxon>Polyangia</taxon>
        <taxon>Polyangiales</taxon>
        <taxon>Polyangiaceae</taxon>
        <taxon>Sorangium</taxon>
    </lineage>
</organism>
<dbReference type="Pfam" id="PF00989">
    <property type="entry name" value="PAS"/>
    <property type="match status" value="1"/>
</dbReference>
<evidence type="ECO:0000313" key="14">
    <source>
        <dbReference type="EMBL" id="KYG09513.1"/>
    </source>
</evidence>
<feature type="modified residue" description="4-aspartylphosphate" evidence="8">
    <location>
        <position position="577"/>
    </location>
</feature>
<dbReference type="SMART" id="SM00387">
    <property type="entry name" value="HATPase_c"/>
    <property type="match status" value="1"/>
</dbReference>
<keyword evidence="5" id="KW-0418">Kinase</keyword>
<keyword evidence="6" id="KW-0902">Two-component regulatory system</keyword>
<dbReference type="FunFam" id="3.30.565.10:FF:000006">
    <property type="entry name" value="Sensor histidine kinase WalK"/>
    <property type="match status" value="1"/>
</dbReference>
<comment type="caution">
    <text evidence="14">The sequence shown here is derived from an EMBL/GenBank/DDBJ whole genome shotgun (WGS) entry which is preliminary data.</text>
</comment>
<dbReference type="InterPro" id="IPR035965">
    <property type="entry name" value="PAS-like_dom_sf"/>
</dbReference>
<gene>
    <name evidence="14" type="ORF">BE21_01585</name>
</gene>
<accession>A0A150TXT4</accession>
<feature type="domain" description="PAC" evidence="13">
    <location>
        <begin position="220"/>
        <end position="272"/>
    </location>
</feature>
<keyword evidence="3 8" id="KW-0597">Phosphoprotein</keyword>
<proteinExistence type="predicted"/>
<dbReference type="InterPro" id="IPR036890">
    <property type="entry name" value="HATPase_C_sf"/>
</dbReference>
<dbReference type="PANTHER" id="PTHR43547">
    <property type="entry name" value="TWO-COMPONENT HISTIDINE KINASE"/>
    <property type="match status" value="1"/>
</dbReference>
<dbReference type="PROSITE" id="PS50109">
    <property type="entry name" value="HIS_KIN"/>
    <property type="match status" value="1"/>
</dbReference>
<dbReference type="NCBIfam" id="TIGR00229">
    <property type="entry name" value="sensory_box"/>
    <property type="match status" value="1"/>
</dbReference>
<evidence type="ECO:0000259" key="13">
    <source>
        <dbReference type="PROSITE" id="PS50113"/>
    </source>
</evidence>
<evidence type="ECO:0000259" key="12">
    <source>
        <dbReference type="PROSITE" id="PS50112"/>
    </source>
</evidence>
<keyword evidence="4" id="KW-0808">Transferase</keyword>
<dbReference type="CDD" id="cd17580">
    <property type="entry name" value="REC_2_DhkD-like"/>
    <property type="match status" value="1"/>
</dbReference>
<dbReference type="SUPFAM" id="SSF55785">
    <property type="entry name" value="PYP-like sensor domain (PAS domain)"/>
    <property type="match status" value="1"/>
</dbReference>
<dbReference type="Proteomes" id="UP000075502">
    <property type="component" value="Unassembled WGS sequence"/>
</dbReference>
<dbReference type="InterPro" id="IPR013767">
    <property type="entry name" value="PAS_fold"/>
</dbReference>
<dbReference type="Gene3D" id="3.30.565.10">
    <property type="entry name" value="Histidine kinase-like ATPase, C-terminal domain"/>
    <property type="match status" value="1"/>
</dbReference>
<dbReference type="InterPro" id="IPR005467">
    <property type="entry name" value="His_kinase_dom"/>
</dbReference>
<dbReference type="Gene3D" id="3.40.50.2300">
    <property type="match status" value="1"/>
</dbReference>
<keyword evidence="7" id="KW-0472">Membrane</keyword>
<dbReference type="CDD" id="cd00082">
    <property type="entry name" value="HisKA"/>
    <property type="match status" value="1"/>
</dbReference>
<feature type="domain" description="Response regulatory" evidence="11">
    <location>
        <begin position="528"/>
        <end position="644"/>
    </location>
</feature>
<dbReference type="GO" id="GO:0000155">
    <property type="term" value="F:phosphorelay sensor kinase activity"/>
    <property type="evidence" value="ECO:0007669"/>
    <property type="project" value="InterPro"/>
</dbReference>
<comment type="catalytic activity">
    <reaction evidence="1">
        <text>ATP + protein L-histidine = ADP + protein N-phospho-L-histidine.</text>
        <dbReference type="EC" id="2.7.13.3"/>
    </reaction>
</comment>
<dbReference type="EMBL" id="JEME01000657">
    <property type="protein sequence ID" value="KYG09513.1"/>
    <property type="molecule type" value="Genomic_DNA"/>
</dbReference>
<evidence type="ECO:0000256" key="1">
    <source>
        <dbReference type="ARBA" id="ARBA00000085"/>
    </source>
</evidence>
<dbReference type="InterPro" id="IPR036097">
    <property type="entry name" value="HisK_dim/P_sf"/>
</dbReference>
<dbReference type="InterPro" id="IPR000014">
    <property type="entry name" value="PAS"/>
</dbReference>
<dbReference type="Pfam" id="PF02518">
    <property type="entry name" value="HATPase_c"/>
    <property type="match status" value="1"/>
</dbReference>
<dbReference type="Gene3D" id="3.30.450.20">
    <property type="entry name" value="PAS domain"/>
    <property type="match status" value="1"/>
</dbReference>
<keyword evidence="9" id="KW-0175">Coiled coil</keyword>
<evidence type="ECO:0000313" key="15">
    <source>
        <dbReference type="Proteomes" id="UP000075502"/>
    </source>
</evidence>
<name>A0A150TXT4_SORCE</name>
<dbReference type="SUPFAM" id="SSF47384">
    <property type="entry name" value="Homodimeric domain of signal transducing histidine kinase"/>
    <property type="match status" value="1"/>
</dbReference>
<evidence type="ECO:0000259" key="10">
    <source>
        <dbReference type="PROSITE" id="PS50109"/>
    </source>
</evidence>
<dbReference type="InterPro" id="IPR000700">
    <property type="entry name" value="PAS-assoc_C"/>
</dbReference>
<dbReference type="SMART" id="SM00091">
    <property type="entry name" value="PAS"/>
    <property type="match status" value="2"/>
</dbReference>
<evidence type="ECO:0000256" key="9">
    <source>
        <dbReference type="SAM" id="Coils"/>
    </source>
</evidence>
<dbReference type="EC" id="2.7.13.3" evidence="2"/>
<dbReference type="InterPro" id="IPR004358">
    <property type="entry name" value="Sig_transdc_His_kin-like_C"/>
</dbReference>
<dbReference type="PROSITE" id="PS50113">
    <property type="entry name" value="PAC"/>
    <property type="match status" value="1"/>
</dbReference>
<evidence type="ECO:0000256" key="7">
    <source>
        <dbReference type="ARBA" id="ARBA00023136"/>
    </source>
</evidence>
<dbReference type="PROSITE" id="PS50110">
    <property type="entry name" value="RESPONSE_REGULATORY"/>
    <property type="match status" value="1"/>
</dbReference>
<dbReference type="SMART" id="SM00448">
    <property type="entry name" value="REC"/>
    <property type="match status" value="1"/>
</dbReference>
<feature type="coiled-coil region" evidence="9">
    <location>
        <begin position="115"/>
        <end position="142"/>
    </location>
</feature>
<dbReference type="CDD" id="cd00075">
    <property type="entry name" value="HATPase"/>
    <property type="match status" value="1"/>
</dbReference>
<evidence type="ECO:0000256" key="3">
    <source>
        <dbReference type="ARBA" id="ARBA00022553"/>
    </source>
</evidence>
<evidence type="ECO:0000256" key="5">
    <source>
        <dbReference type="ARBA" id="ARBA00022777"/>
    </source>
</evidence>